<name>A0A0F6W0H3_9BACT</name>
<evidence type="ECO:0000256" key="7">
    <source>
        <dbReference type="SAM" id="MobiDB-lite"/>
    </source>
</evidence>
<comment type="subcellular location">
    <subcellularLocation>
        <location evidence="1">Membrane</location>
        <topology evidence="1">Multi-pass membrane protein</topology>
    </subcellularLocation>
</comment>
<reference evidence="10 11" key="1">
    <citation type="submission" date="2015-03" db="EMBL/GenBank/DDBJ databases">
        <title>Genome assembly of Sandaracinus amylolyticus DSM 53668.</title>
        <authorList>
            <person name="Sharma G."/>
            <person name="Subramanian S."/>
        </authorList>
    </citation>
    <scope>NUCLEOTIDE SEQUENCE [LARGE SCALE GENOMIC DNA]</scope>
    <source>
        <strain evidence="10 11">DSM 53668</strain>
    </source>
</reference>
<evidence type="ECO:0000256" key="8">
    <source>
        <dbReference type="SAM" id="Phobius"/>
    </source>
</evidence>
<evidence type="ECO:0000256" key="3">
    <source>
        <dbReference type="ARBA" id="ARBA00022448"/>
    </source>
</evidence>
<organism evidence="10 11">
    <name type="scientific">Sandaracinus amylolyticus</name>
    <dbReference type="NCBI Taxonomy" id="927083"/>
    <lineage>
        <taxon>Bacteria</taxon>
        <taxon>Pseudomonadati</taxon>
        <taxon>Myxococcota</taxon>
        <taxon>Polyangia</taxon>
        <taxon>Polyangiales</taxon>
        <taxon>Sandaracinaceae</taxon>
        <taxon>Sandaracinus</taxon>
    </lineage>
</organism>
<dbReference type="GO" id="GO:0006813">
    <property type="term" value="P:potassium ion transport"/>
    <property type="evidence" value="ECO:0007669"/>
    <property type="project" value="InterPro"/>
</dbReference>
<dbReference type="InterPro" id="IPR036291">
    <property type="entry name" value="NAD(P)-bd_dom_sf"/>
</dbReference>
<dbReference type="PANTHER" id="PTHR42751:SF1">
    <property type="entry name" value="CATION_PROTON ANTIPORTER YBAL-RELATED"/>
    <property type="match status" value="1"/>
</dbReference>
<evidence type="ECO:0000256" key="1">
    <source>
        <dbReference type="ARBA" id="ARBA00004141"/>
    </source>
</evidence>
<dbReference type="GO" id="GO:0016020">
    <property type="term" value="C:membrane"/>
    <property type="evidence" value="ECO:0007669"/>
    <property type="project" value="UniProtKB-SubCell"/>
</dbReference>
<feature type="transmembrane region" description="Helical" evidence="8">
    <location>
        <begin position="328"/>
        <end position="348"/>
    </location>
</feature>
<evidence type="ECO:0000256" key="6">
    <source>
        <dbReference type="ARBA" id="ARBA00023136"/>
    </source>
</evidence>
<feature type="transmembrane region" description="Helical" evidence="8">
    <location>
        <begin position="149"/>
        <end position="171"/>
    </location>
</feature>
<evidence type="ECO:0000313" key="11">
    <source>
        <dbReference type="Proteomes" id="UP000034883"/>
    </source>
</evidence>
<keyword evidence="5 8" id="KW-1133">Transmembrane helix</keyword>
<protein>
    <submittedName>
        <fullName evidence="10">TrkA-N Sodium/hydrogen exchanger</fullName>
    </submittedName>
</protein>
<dbReference type="SUPFAM" id="SSF51735">
    <property type="entry name" value="NAD(P)-binding Rossmann-fold domains"/>
    <property type="match status" value="1"/>
</dbReference>
<keyword evidence="3" id="KW-0813">Transport</keyword>
<feature type="transmembrane region" description="Helical" evidence="8">
    <location>
        <begin position="296"/>
        <end position="316"/>
    </location>
</feature>
<dbReference type="InterPro" id="IPR006153">
    <property type="entry name" value="Cation/H_exchanger_TM"/>
</dbReference>
<feature type="region of interest" description="Disordered" evidence="7">
    <location>
        <begin position="545"/>
        <end position="568"/>
    </location>
</feature>
<dbReference type="EMBL" id="CP011125">
    <property type="protein sequence ID" value="AKF04146.1"/>
    <property type="molecule type" value="Genomic_DNA"/>
</dbReference>
<comment type="similarity">
    <text evidence="2">Belongs to the monovalent cation:proton antiporter 2 (CPA2) transporter (TC 2.A.37) family.</text>
</comment>
<dbReference type="Proteomes" id="UP000034883">
    <property type="component" value="Chromosome"/>
</dbReference>
<evidence type="ECO:0000259" key="9">
    <source>
        <dbReference type="PROSITE" id="PS51201"/>
    </source>
</evidence>
<evidence type="ECO:0000256" key="4">
    <source>
        <dbReference type="ARBA" id="ARBA00022692"/>
    </source>
</evidence>
<dbReference type="Gene3D" id="1.20.1530.20">
    <property type="match status" value="1"/>
</dbReference>
<dbReference type="GO" id="GO:0015297">
    <property type="term" value="F:antiporter activity"/>
    <property type="evidence" value="ECO:0007669"/>
    <property type="project" value="InterPro"/>
</dbReference>
<accession>A0A0F6W0H3</accession>
<feature type="domain" description="RCK N-terminal" evidence="9">
    <location>
        <begin position="402"/>
        <end position="519"/>
    </location>
</feature>
<feature type="transmembrane region" description="Helical" evidence="8">
    <location>
        <begin position="360"/>
        <end position="383"/>
    </location>
</feature>
<dbReference type="InterPro" id="IPR038770">
    <property type="entry name" value="Na+/solute_symporter_sf"/>
</dbReference>
<dbReference type="AlphaFoldDB" id="A0A0F6W0H3"/>
<dbReference type="PROSITE" id="PS51201">
    <property type="entry name" value="RCK_N"/>
    <property type="match status" value="1"/>
</dbReference>
<sequence>MNVTGTLSLHLLAALAVALVGATLASCARQSVLSGFVLAGVVVGTLTPGPVATPSVIEQLAEIGIVFLMFVVGVQLSVRDLLRRGPRLLAVAGTQVAATILLGMGIGHALGWSAIESFAFGAVVSNSSSTVLARVVYERKEGEQEWGHIGFAWSSIQDLSTILLAAALTALAHEDDPGGAGIAQSIGSALLYLLVLSPCALWLVPKLVALAASLRNREIFLLSIAVMALAMAWLASWLGVSLALGAFIAGVVVSESDHAHRVLRDMMPLRDLFSGLFFVSVGMLVDPGFVVSHAPLIALTAGAIVIGKGTINLVLARALHLPKRVERMVALGLAQSGEFSFLLATIGAERGVLSRDVFDVLVSGTIVSILLSPYVVGVGARVLRRISPQRGESEEPEGTSKVGHVVVCGHGRVGEVVARLLERRHIPYVVVEEDRRIVRSLARHGVHAVLGDASSSDVLERADVRGARALVVCLPDRIAARCAVENALAIRPDIDVYVRTHHADEQRVLHQTGATEAVFSELELALALGARTLRALDVPPVEVERDVASMRSESSPPPATAPTTPEPA</sequence>
<proteinExistence type="inferred from homology"/>
<evidence type="ECO:0000313" key="10">
    <source>
        <dbReference type="EMBL" id="AKF04146.1"/>
    </source>
</evidence>
<dbReference type="Pfam" id="PF02254">
    <property type="entry name" value="TrkA_N"/>
    <property type="match status" value="1"/>
</dbReference>
<feature type="transmembrane region" description="Helical" evidence="8">
    <location>
        <begin position="51"/>
        <end position="76"/>
    </location>
</feature>
<dbReference type="STRING" id="927083.DB32_001295"/>
<keyword evidence="11" id="KW-1185">Reference proteome</keyword>
<feature type="transmembrane region" description="Helical" evidence="8">
    <location>
        <begin position="219"/>
        <end position="236"/>
    </location>
</feature>
<feature type="transmembrane region" description="Helical" evidence="8">
    <location>
        <begin position="88"/>
        <end position="112"/>
    </location>
</feature>
<feature type="compositionally biased region" description="Pro residues" evidence="7">
    <location>
        <begin position="555"/>
        <end position="568"/>
    </location>
</feature>
<feature type="transmembrane region" description="Helical" evidence="8">
    <location>
        <begin position="118"/>
        <end position="137"/>
    </location>
</feature>
<gene>
    <name evidence="10" type="ORF">DB32_001295</name>
</gene>
<dbReference type="KEGG" id="samy:DB32_001295"/>
<keyword evidence="4 8" id="KW-0812">Transmembrane</keyword>
<dbReference type="InterPro" id="IPR003148">
    <property type="entry name" value="RCK_N"/>
</dbReference>
<dbReference type="OrthoDB" id="9781411at2"/>
<dbReference type="Gene3D" id="3.40.50.720">
    <property type="entry name" value="NAD(P)-binding Rossmann-like Domain"/>
    <property type="match status" value="1"/>
</dbReference>
<feature type="transmembrane region" description="Helical" evidence="8">
    <location>
        <begin position="191"/>
        <end position="212"/>
    </location>
</feature>
<evidence type="ECO:0000256" key="2">
    <source>
        <dbReference type="ARBA" id="ARBA00005551"/>
    </source>
</evidence>
<dbReference type="RefSeq" id="WP_053231521.1">
    <property type="nucleotide sequence ID" value="NZ_CP011125.1"/>
</dbReference>
<dbReference type="PANTHER" id="PTHR42751">
    <property type="entry name" value="SODIUM/HYDROGEN EXCHANGER FAMILY/TRKA DOMAIN PROTEIN"/>
    <property type="match status" value="1"/>
</dbReference>
<dbReference type="GO" id="GO:1902600">
    <property type="term" value="P:proton transmembrane transport"/>
    <property type="evidence" value="ECO:0007669"/>
    <property type="project" value="InterPro"/>
</dbReference>
<dbReference type="Pfam" id="PF00999">
    <property type="entry name" value="Na_H_Exchanger"/>
    <property type="match status" value="1"/>
</dbReference>
<keyword evidence="6 8" id="KW-0472">Membrane</keyword>
<evidence type="ECO:0000256" key="5">
    <source>
        <dbReference type="ARBA" id="ARBA00022989"/>
    </source>
</evidence>